<organism evidence="1 2">
    <name type="scientific">candidate division WWE3 bacterium</name>
    <dbReference type="NCBI Taxonomy" id="2053526"/>
    <lineage>
        <taxon>Bacteria</taxon>
        <taxon>Katanobacteria</taxon>
    </lineage>
</organism>
<sequence length="339" mass="39413">MKAIRLFLIFLFIFIVLLTAFIAFNQMESARISNSSLRFLNFQLNNNNKMITDYEVDNCDIYIFDENDNKKKIARIMDLGNDEGLCNVEPSISLSFSNKYLAFTDIMGGVDSAVRIYSVNLDKVTTLYVYGTSSVMDIEFTYEDILTVLNGYPDSYDEQYVIFYNIPGLYEKYEQNVTRIARSQDYFKITDTYKKNFKLPNVGKSYISLVISTDTMVVNTEKSQDASQDYFEVIPYSEYTFRKKETASEIATDKTVENLKYALEKANYCQQATDCKAVSYGFPFECFNLVNKNENLTQIETSIKLYQKDKVLPIYDCDRWPYENEITCENNKCVDARYN</sequence>
<accession>A0A3A4ZCQ7</accession>
<reference evidence="1 2" key="1">
    <citation type="journal article" date="2017" name="ISME J.">
        <title>Energy and carbon metabolisms in a deep terrestrial subsurface fluid microbial community.</title>
        <authorList>
            <person name="Momper L."/>
            <person name="Jungbluth S.P."/>
            <person name="Lee M.D."/>
            <person name="Amend J.P."/>
        </authorList>
    </citation>
    <scope>NUCLEOTIDE SEQUENCE [LARGE SCALE GENOMIC DNA]</scope>
    <source>
        <strain evidence="1">SURF_46</strain>
    </source>
</reference>
<dbReference type="AlphaFoldDB" id="A0A3A4ZCQ7"/>
<comment type="caution">
    <text evidence="1">The sequence shown here is derived from an EMBL/GenBank/DDBJ whole genome shotgun (WGS) entry which is preliminary data.</text>
</comment>
<dbReference type="EMBL" id="QZJF01000017">
    <property type="protein sequence ID" value="RJR27001.1"/>
    <property type="molecule type" value="Genomic_DNA"/>
</dbReference>
<proteinExistence type="predicted"/>
<gene>
    <name evidence="1" type="ORF">C4561_04465</name>
</gene>
<protein>
    <submittedName>
        <fullName evidence="1">Uncharacterized protein</fullName>
    </submittedName>
</protein>
<dbReference type="Proteomes" id="UP000265540">
    <property type="component" value="Unassembled WGS sequence"/>
</dbReference>
<dbReference type="SUPFAM" id="SSF82171">
    <property type="entry name" value="DPP6 N-terminal domain-like"/>
    <property type="match status" value="1"/>
</dbReference>
<name>A0A3A4ZCQ7_UNCKA</name>
<evidence type="ECO:0000313" key="1">
    <source>
        <dbReference type="EMBL" id="RJR27001.1"/>
    </source>
</evidence>
<evidence type="ECO:0000313" key="2">
    <source>
        <dbReference type="Proteomes" id="UP000265540"/>
    </source>
</evidence>